<proteinExistence type="predicted"/>
<keyword evidence="1" id="KW-0614">Plasmid</keyword>
<evidence type="ECO:0000313" key="1">
    <source>
        <dbReference type="EMBL" id="SBW85199.1"/>
    </source>
</evidence>
<sequence>MNRVVPSRCNAISGSRKPLVGLDLSEAKDAVAGQYLGSAPGVRSNQDANQGLAALCIDSPGMTWLANLNCLSLRGNRHSKLPSSFLLLGRTVLALRARVF</sequence>
<dbReference type="Proteomes" id="UP000245431">
    <property type="component" value="Plasmid PVE_plasmid"/>
</dbReference>
<reference evidence="2" key="1">
    <citation type="submission" date="2016-07" db="EMBL/GenBank/DDBJ databases">
        <authorList>
            <person name="Florea S."/>
            <person name="Webb J.S."/>
            <person name="Jaromczyk J."/>
            <person name="Schardl C.L."/>
        </authorList>
    </citation>
    <scope>NUCLEOTIDE SEQUENCE [LARGE SCALE GENOMIC DNA]</scope>
    <source>
        <strain evidence="2">1YdBTEX2</strain>
        <plasmid evidence="2">Plasmid pve_Plasmid</plasmid>
    </source>
</reference>
<accession>A0A1D3KA11</accession>
<gene>
    <name evidence="1" type="ORF">PVE_P0158</name>
</gene>
<organism evidence="1 2">
    <name type="scientific">Pseudomonas veronii 1YdBTEX2</name>
    <dbReference type="NCBI Taxonomy" id="1295141"/>
    <lineage>
        <taxon>Bacteria</taxon>
        <taxon>Pseudomonadati</taxon>
        <taxon>Pseudomonadota</taxon>
        <taxon>Gammaproteobacteria</taxon>
        <taxon>Pseudomonadales</taxon>
        <taxon>Pseudomonadaceae</taxon>
        <taxon>Pseudomonas</taxon>
    </lineage>
</organism>
<evidence type="ECO:0000313" key="2">
    <source>
        <dbReference type="Proteomes" id="UP000245431"/>
    </source>
</evidence>
<dbReference type="EMBL" id="LT599585">
    <property type="protein sequence ID" value="SBW85199.1"/>
    <property type="molecule type" value="Genomic_DNA"/>
</dbReference>
<dbReference type="AlphaFoldDB" id="A0A1D3KA11"/>
<name>A0A1D3KA11_PSEVE</name>
<geneLocation type="plasmid" evidence="2">
    <name>pve_Plasmid</name>
</geneLocation>
<protein>
    <submittedName>
        <fullName evidence="1">Uncharacterized protein</fullName>
    </submittedName>
</protein>